<reference evidence="2" key="1">
    <citation type="journal article" date="2014" name="Int. J. Syst. Evol. Microbiol.">
        <title>Complete genome sequence of Corynebacterium casei LMG S-19264T (=DSM 44701T), isolated from a smear-ripened cheese.</title>
        <authorList>
            <consortium name="US DOE Joint Genome Institute (JGI-PGF)"/>
            <person name="Walter F."/>
            <person name="Albersmeier A."/>
            <person name="Kalinowski J."/>
            <person name="Ruckert C."/>
        </authorList>
    </citation>
    <scope>NUCLEOTIDE SEQUENCE</scope>
    <source>
        <strain evidence="2">CGMCC 1.15179</strain>
    </source>
</reference>
<feature type="transmembrane region" description="Helical" evidence="1">
    <location>
        <begin position="9"/>
        <end position="30"/>
    </location>
</feature>
<sequence length="82" mass="8822">MEDPASSEGIAVICLTISLTAYLAGCIIMGDLFSLMVALASLMVLFGFCIGCVVRERWLEWKARCRFGTLSADGCAINEPSL</sequence>
<comment type="caution">
    <text evidence="2">The sequence shown here is derived from an EMBL/GenBank/DDBJ whole genome shotgun (WGS) entry which is preliminary data.</text>
</comment>
<evidence type="ECO:0008006" key="4">
    <source>
        <dbReference type="Google" id="ProtNLM"/>
    </source>
</evidence>
<name>A0A8J2VD10_9BACL</name>
<keyword evidence="1" id="KW-0812">Transmembrane</keyword>
<accession>A0A8J2VD10</accession>
<dbReference type="EMBL" id="BMHQ01000001">
    <property type="protein sequence ID" value="GGE03459.1"/>
    <property type="molecule type" value="Genomic_DNA"/>
</dbReference>
<gene>
    <name evidence="2" type="ORF">GCM10011571_00400</name>
</gene>
<evidence type="ECO:0000313" key="3">
    <source>
        <dbReference type="Proteomes" id="UP000625210"/>
    </source>
</evidence>
<feature type="transmembrane region" description="Helical" evidence="1">
    <location>
        <begin position="36"/>
        <end position="54"/>
    </location>
</feature>
<dbReference type="Proteomes" id="UP000625210">
    <property type="component" value="Unassembled WGS sequence"/>
</dbReference>
<protein>
    <recommendedName>
        <fullName evidence="4">DUF4395 domain-containing protein</fullName>
    </recommendedName>
</protein>
<dbReference type="AlphaFoldDB" id="A0A8J2VD10"/>
<organism evidence="2 3">
    <name type="scientific">Marinithermofilum abyssi</name>
    <dbReference type="NCBI Taxonomy" id="1571185"/>
    <lineage>
        <taxon>Bacteria</taxon>
        <taxon>Bacillati</taxon>
        <taxon>Bacillota</taxon>
        <taxon>Bacilli</taxon>
        <taxon>Bacillales</taxon>
        <taxon>Thermoactinomycetaceae</taxon>
        <taxon>Marinithermofilum</taxon>
    </lineage>
</organism>
<evidence type="ECO:0000313" key="2">
    <source>
        <dbReference type="EMBL" id="GGE03459.1"/>
    </source>
</evidence>
<keyword evidence="3" id="KW-1185">Reference proteome</keyword>
<reference evidence="2" key="2">
    <citation type="submission" date="2020-09" db="EMBL/GenBank/DDBJ databases">
        <authorList>
            <person name="Sun Q."/>
            <person name="Zhou Y."/>
        </authorList>
    </citation>
    <scope>NUCLEOTIDE SEQUENCE</scope>
    <source>
        <strain evidence="2">CGMCC 1.15179</strain>
    </source>
</reference>
<proteinExistence type="predicted"/>
<keyword evidence="1" id="KW-1133">Transmembrane helix</keyword>
<evidence type="ECO:0000256" key="1">
    <source>
        <dbReference type="SAM" id="Phobius"/>
    </source>
</evidence>
<keyword evidence="1" id="KW-0472">Membrane</keyword>